<feature type="region of interest" description="Disordered" evidence="2">
    <location>
        <begin position="1"/>
        <end position="29"/>
    </location>
</feature>
<reference evidence="4 5" key="1">
    <citation type="submission" date="2017-11" db="EMBL/GenBank/DDBJ databases">
        <authorList>
            <person name="Kracher B."/>
        </authorList>
    </citation>
    <scope>NUCLEOTIDE SEQUENCE [LARGE SCALE GENOMIC DNA]</scope>
    <source>
        <strain evidence="4 5">RACE1</strain>
    </source>
</reference>
<dbReference type="InterPro" id="IPR046868">
    <property type="entry name" value="BAR_4"/>
</dbReference>
<feature type="compositionally biased region" description="Polar residues" evidence="2">
    <location>
        <begin position="1"/>
        <end position="17"/>
    </location>
</feature>
<name>A0A383UZ42_BLUHO</name>
<dbReference type="AlphaFoldDB" id="A0A383UZ42"/>
<dbReference type="PANTHER" id="PTHR31941">
    <property type="entry name" value="CYTOSKELETAL SIGNALING PROTEIN SLM1"/>
    <property type="match status" value="1"/>
</dbReference>
<protein>
    <recommendedName>
        <fullName evidence="3">PH domain-containing protein</fullName>
    </recommendedName>
</protein>
<gene>
    <name evidence="4" type="ORF">BLGHR1_16436</name>
</gene>
<dbReference type="Proteomes" id="UP000275772">
    <property type="component" value="Unassembled WGS sequence"/>
</dbReference>
<dbReference type="SUPFAM" id="SSF103657">
    <property type="entry name" value="BAR/IMD domain-like"/>
    <property type="match status" value="1"/>
</dbReference>
<evidence type="ECO:0000256" key="1">
    <source>
        <dbReference type="ARBA" id="ARBA00022553"/>
    </source>
</evidence>
<dbReference type="InterPro" id="IPR027267">
    <property type="entry name" value="AH/BAR_dom_sf"/>
</dbReference>
<dbReference type="SMART" id="SM00233">
    <property type="entry name" value="PH"/>
    <property type="match status" value="1"/>
</dbReference>
<dbReference type="Gene3D" id="2.30.29.30">
    <property type="entry name" value="Pleckstrin-homology domain (PH domain)/Phosphotyrosine-binding domain (PTB)"/>
    <property type="match status" value="1"/>
</dbReference>
<dbReference type="PANTHER" id="PTHR31941:SF1">
    <property type="entry name" value="CYTOSKELETAL SIGNALING PROTEIN SLM1"/>
    <property type="match status" value="1"/>
</dbReference>
<dbReference type="EMBL" id="UNSH01000081">
    <property type="protein sequence ID" value="SZF05633.1"/>
    <property type="molecule type" value="Genomic_DNA"/>
</dbReference>
<evidence type="ECO:0000313" key="4">
    <source>
        <dbReference type="EMBL" id="SZF05633.1"/>
    </source>
</evidence>
<dbReference type="Pfam" id="PF20400">
    <property type="entry name" value="BAR_4"/>
    <property type="match status" value="1"/>
</dbReference>
<dbReference type="InterPro" id="IPR001849">
    <property type="entry name" value="PH_domain"/>
</dbReference>
<feature type="compositionally biased region" description="Polar residues" evidence="2">
    <location>
        <begin position="456"/>
        <end position="465"/>
    </location>
</feature>
<evidence type="ECO:0000313" key="5">
    <source>
        <dbReference type="Proteomes" id="UP000275772"/>
    </source>
</evidence>
<dbReference type="Gene3D" id="1.20.1270.60">
    <property type="entry name" value="Arfaptin homology (AH) domain/BAR domain"/>
    <property type="match status" value="1"/>
</dbReference>
<dbReference type="InterPro" id="IPR011993">
    <property type="entry name" value="PH-like_dom_sf"/>
</dbReference>
<feature type="compositionally biased region" description="Low complexity" evidence="2">
    <location>
        <begin position="432"/>
        <end position="445"/>
    </location>
</feature>
<dbReference type="Pfam" id="PF20399">
    <property type="entry name" value="PH_20"/>
    <property type="match status" value="1"/>
</dbReference>
<feature type="compositionally biased region" description="Polar residues" evidence="2">
    <location>
        <begin position="508"/>
        <end position="517"/>
    </location>
</feature>
<keyword evidence="1" id="KW-0597">Phosphoprotein</keyword>
<feature type="domain" description="PH" evidence="3">
    <location>
        <begin position="298"/>
        <end position="408"/>
    </location>
</feature>
<dbReference type="VEuPathDB" id="FungiDB:BLGHR1_16436"/>
<evidence type="ECO:0000256" key="2">
    <source>
        <dbReference type="SAM" id="MobiDB-lite"/>
    </source>
</evidence>
<feature type="region of interest" description="Disordered" evidence="2">
    <location>
        <begin position="432"/>
        <end position="493"/>
    </location>
</feature>
<dbReference type="InterPro" id="IPR046869">
    <property type="entry name" value="SLM1/RGC1-like_PH"/>
</dbReference>
<organism evidence="4 5">
    <name type="scientific">Blumeria hordei</name>
    <name type="common">Barley powdery mildew</name>
    <name type="synonym">Blumeria graminis f. sp. hordei</name>
    <dbReference type="NCBI Taxonomy" id="2867405"/>
    <lineage>
        <taxon>Eukaryota</taxon>
        <taxon>Fungi</taxon>
        <taxon>Dikarya</taxon>
        <taxon>Ascomycota</taxon>
        <taxon>Pezizomycotina</taxon>
        <taxon>Leotiomycetes</taxon>
        <taxon>Erysiphales</taxon>
        <taxon>Erysiphaceae</taxon>
        <taxon>Blumeria</taxon>
    </lineage>
</organism>
<evidence type="ECO:0000259" key="3">
    <source>
        <dbReference type="PROSITE" id="PS50003"/>
    </source>
</evidence>
<feature type="region of interest" description="Disordered" evidence="2">
    <location>
        <begin position="498"/>
        <end position="517"/>
    </location>
</feature>
<proteinExistence type="predicted"/>
<sequence>MNSIIQPTRQSTMQSAMSEEAVPSGDPRNTTELLAERMSAWRCAVEYVDEYVNATERMERAQSKEYEKVLKTIQSPLKAGHHFDQNVGGIAGLFENMRQNTQAMINMHLDTEKNIRANVIPIVDRLRRDIKQKTKELASGALKSVKEVEKARNITQKYIELLGQNAAGFDASGSRFNSSEDPYVLRRGVLHRLSKQVMEENNHRHELVALQQNFGQFEQHIVEVIQTTLAALTGLMNGQGQSQEQHYSDMLGTAQAIPSNFEWIGFLSRSGDILIDPTTPDRNMDSITFPNQDHRATNPIIEGTLERKSRNKLSFSGFSTGYYVVTPSKYLHEFKDDDNIRKDPTPELSIYLPDATLGVPNGEKFHVKGKDVSKGLGSKLTGTPEIQFKAASADEAQKWFKAFQTAISNVPSTTAATKAVVANENVATPATSTTPIITAASSSDASEQKSPEETAETSSLPSKESSPIVRKEEEKETLTSTPTDNKAITEVAESVIAVEQAPLKSHPVNPQTTESKE</sequence>
<dbReference type="SUPFAM" id="SSF50729">
    <property type="entry name" value="PH domain-like"/>
    <property type="match status" value="1"/>
</dbReference>
<dbReference type="PROSITE" id="PS50003">
    <property type="entry name" value="PH_DOMAIN"/>
    <property type="match status" value="1"/>
</dbReference>
<accession>A0A383UZ42</accession>